<sequence>MDALLKTIDNAKSYIKALLIVKELSSQALNLVKTEPEQAIIPYSQLAKFETYIKDQFEQHEQYSALSEHVQKSRIRLCEELDAVLTTDFKQTLDSLSWPTPMKPPYGPQLKANLKNFEKAFRNLLMLKKPSESKDDILGPIAIMLEGLSLRFRFHFETSKPTNRIDKPEWYLQHVKNTIATHMPFIMTTIQPIMETIKQDKVIYAKDQFIRGLLQDVTRKLEKTMPELLNHPNWLSHTIHQVLQFDRSLQEEFAYDQYDEILLDNQAFDIYAEDDFEKPQQQSNGKPIKRTKSAVRLINLLESITNTYSLVPSLVQKFSFFANIQLDLLGQYQKRLSAAIDSFEALSLIRSVPVPGALPEAVTGVMTATETGGTVSALNRLYRWWTSAQSISDVLKDWTEEELFLDMQFEINQEPDAIKEIIRENEKNNCMLQLSDQQTEGLFSNALIAYEQLNKRSEKIIVKIAIKEWTTETRQYAKKDVWWQTSTETPSEISDELYRPLQDLRVTLNYLYNTLPQADFLIVYRKTLKEIESWYWKNIITQSQFSTTGACQLETDLKQGLWKIGQKWVSKPENFMKRLKETIQLLTLPFSSEQDGIPACDVLMKALADTKQLELVQSTLARLGIEVLSNGEIRDVLRRRNDMFDDFFANAQSAMDDWHYEMRREIQEIVPGLYLGPFSACRQIEELKSNGITHIVCFVDENEARLFRTDALSQYFGLEKFIVSDSNLQNLIQFFPDTSRYIHNVISQQGKVVVCCNGGMSRSPTFAIAYIMERYNIDASQAYHFVQAKRLCINPNDGFKSQLKEYEPIYRARQTQTVNEEDDGLKRRRRRSGPDDDEGGNASGEQQSYGESKRFYGVEEQQQNGVNANLNAGYSSTLL</sequence>
<dbReference type="GO" id="GO:0070939">
    <property type="term" value="C:Dsl1/NZR complex"/>
    <property type="evidence" value="ECO:0007669"/>
    <property type="project" value="InterPro"/>
</dbReference>
<proteinExistence type="predicted"/>
<feature type="domain" description="Tyrosine specific protein phosphatases" evidence="3">
    <location>
        <begin position="733"/>
        <end position="790"/>
    </location>
</feature>
<evidence type="ECO:0000259" key="3">
    <source>
        <dbReference type="PROSITE" id="PS50056"/>
    </source>
</evidence>
<feature type="domain" description="Tyrosine-protein phosphatase" evidence="2">
    <location>
        <begin position="665"/>
        <end position="812"/>
    </location>
</feature>
<dbReference type="InterPro" id="IPR020422">
    <property type="entry name" value="TYR_PHOSPHATASE_DUAL_dom"/>
</dbReference>
<dbReference type="Gene3D" id="1.20.58.670">
    <property type="entry name" value="Dsl1p vesicle tethering complex, Tip20p subunit, domain D"/>
    <property type="match status" value="1"/>
</dbReference>
<dbReference type="Proteomes" id="UP000469890">
    <property type="component" value="Unassembled WGS sequence"/>
</dbReference>
<name>A0A8H4BG15_MUCCL</name>
<dbReference type="Gene3D" id="1.20.58.1420">
    <property type="entry name" value="Dsl1p vesicle tethering complex, Tip20p subunit, domain B"/>
    <property type="match status" value="1"/>
</dbReference>
<dbReference type="AlphaFoldDB" id="A0A8H4BG15"/>
<dbReference type="PANTHER" id="PTHR13520:SF0">
    <property type="entry name" value="RAD50-INTERACTING PROTEIN 1"/>
    <property type="match status" value="1"/>
</dbReference>
<dbReference type="GO" id="GO:0006888">
    <property type="term" value="P:endoplasmic reticulum to Golgi vesicle-mediated transport"/>
    <property type="evidence" value="ECO:0007669"/>
    <property type="project" value="InterPro"/>
</dbReference>
<dbReference type="InterPro" id="IPR042042">
    <property type="entry name" value="Tip20p_domB"/>
</dbReference>
<dbReference type="InterPro" id="IPR042044">
    <property type="entry name" value="EXOC6PINT-1/Sec15/Tip20_C_dom2"/>
</dbReference>
<dbReference type="PROSITE" id="PS50056">
    <property type="entry name" value="TYR_PHOSPHATASE_2"/>
    <property type="match status" value="1"/>
</dbReference>
<dbReference type="PANTHER" id="PTHR13520">
    <property type="entry name" value="RAD50-INTERACTING PROTEIN 1 RINT-1"/>
    <property type="match status" value="1"/>
</dbReference>
<dbReference type="SUPFAM" id="SSF52799">
    <property type="entry name" value="(Phosphotyrosine protein) phosphatases II"/>
    <property type="match status" value="1"/>
</dbReference>
<protein>
    <submittedName>
        <fullName evidence="4">TIP-1 family-domain-containing protein</fullName>
    </submittedName>
</protein>
<dbReference type="GO" id="GO:0060628">
    <property type="term" value="P:regulation of ER to Golgi vesicle-mediated transport"/>
    <property type="evidence" value="ECO:0007669"/>
    <property type="project" value="TreeGrafter"/>
</dbReference>
<dbReference type="SMART" id="SM00195">
    <property type="entry name" value="DSPc"/>
    <property type="match status" value="1"/>
</dbReference>
<dbReference type="Gene3D" id="3.90.190.10">
    <property type="entry name" value="Protein tyrosine phosphatase superfamily"/>
    <property type="match status" value="1"/>
</dbReference>
<dbReference type="Pfam" id="PF00782">
    <property type="entry name" value="DSPc"/>
    <property type="match status" value="1"/>
</dbReference>
<evidence type="ECO:0000313" key="4">
    <source>
        <dbReference type="EMBL" id="KAF1800908.1"/>
    </source>
</evidence>
<comment type="caution">
    <text evidence="4">The sequence shown here is derived from an EMBL/GenBank/DDBJ whole genome shotgun (WGS) entry which is preliminary data.</text>
</comment>
<dbReference type="GO" id="GO:0140096">
    <property type="term" value="F:catalytic activity, acting on a protein"/>
    <property type="evidence" value="ECO:0007669"/>
    <property type="project" value="UniProtKB-ARBA"/>
</dbReference>
<reference evidence="4 5" key="1">
    <citation type="submission" date="2019-09" db="EMBL/GenBank/DDBJ databases">
        <authorList>
            <consortium name="DOE Joint Genome Institute"/>
            <person name="Mondo S.J."/>
            <person name="Navarro-Mendoza M.I."/>
            <person name="Perez-Arques C."/>
            <person name="Panchal S."/>
            <person name="Nicolas F.E."/>
            <person name="Ganguly P."/>
            <person name="Pangilinan J."/>
            <person name="Grigoriev I."/>
            <person name="Heitman J."/>
            <person name="Sanya K."/>
            <person name="Garre V."/>
        </authorList>
    </citation>
    <scope>NUCLEOTIDE SEQUENCE [LARGE SCALE GENOMIC DNA]</scope>
    <source>
        <strain evidence="4 5">MU402</strain>
    </source>
</reference>
<dbReference type="PROSITE" id="PS50054">
    <property type="entry name" value="TYR_PHOSPHATASE_DUAL"/>
    <property type="match status" value="1"/>
</dbReference>
<dbReference type="EMBL" id="JAAECE010000005">
    <property type="protein sequence ID" value="KAF1800908.1"/>
    <property type="molecule type" value="Genomic_DNA"/>
</dbReference>
<dbReference type="InterPro" id="IPR000387">
    <property type="entry name" value="Tyr_Pase_dom"/>
</dbReference>
<evidence type="ECO:0000313" key="5">
    <source>
        <dbReference type="Proteomes" id="UP000469890"/>
    </source>
</evidence>
<dbReference type="GO" id="GO:0006890">
    <property type="term" value="P:retrograde vesicle-mediated transport, Golgi to endoplasmic reticulum"/>
    <property type="evidence" value="ECO:0007669"/>
    <property type="project" value="InterPro"/>
</dbReference>
<dbReference type="Pfam" id="PF04437">
    <property type="entry name" value="RINT1_TIP1"/>
    <property type="match status" value="1"/>
</dbReference>
<dbReference type="InterPro" id="IPR007528">
    <property type="entry name" value="RINT1_Tip20"/>
</dbReference>
<evidence type="ECO:0000259" key="2">
    <source>
        <dbReference type="PROSITE" id="PS50054"/>
    </source>
</evidence>
<dbReference type="InterPro" id="IPR029021">
    <property type="entry name" value="Prot-tyrosine_phosphatase-like"/>
</dbReference>
<gene>
    <name evidence="4" type="ORF">FB192DRAFT_1422859</name>
</gene>
<dbReference type="PROSITE" id="PS51386">
    <property type="entry name" value="RINT1_TIP20"/>
    <property type="match status" value="1"/>
</dbReference>
<organism evidence="4 5">
    <name type="scientific">Mucor circinelloides f. lusitanicus</name>
    <name type="common">Mucor racemosus var. lusitanicus</name>
    <dbReference type="NCBI Taxonomy" id="29924"/>
    <lineage>
        <taxon>Eukaryota</taxon>
        <taxon>Fungi</taxon>
        <taxon>Fungi incertae sedis</taxon>
        <taxon>Mucoromycota</taxon>
        <taxon>Mucoromycotina</taxon>
        <taxon>Mucoromycetes</taxon>
        <taxon>Mucorales</taxon>
        <taxon>Mucorineae</taxon>
        <taxon>Mucoraceae</taxon>
        <taxon>Mucor</taxon>
    </lineage>
</organism>
<dbReference type="InterPro" id="IPR000340">
    <property type="entry name" value="Dual-sp_phosphatase_cat-dom"/>
</dbReference>
<feature type="region of interest" description="Disordered" evidence="1">
    <location>
        <begin position="810"/>
        <end position="862"/>
    </location>
</feature>
<evidence type="ECO:0000256" key="1">
    <source>
        <dbReference type="SAM" id="MobiDB-lite"/>
    </source>
</evidence>
<accession>A0A8H4BG15</accession>